<proteinExistence type="predicted"/>
<dbReference type="EMBL" id="CM055115">
    <property type="protein sequence ID" value="KAJ7513392.1"/>
    <property type="molecule type" value="Genomic_DNA"/>
</dbReference>
<sequence length="364" mass="40981">MAMMELYTLSAGVKHSDVQWPAASSGILLRSQLVNLEYACRVGLKCNYKSRRSLAVCAAASSTACPSLKFARPENVPGEFFVDHNCIDCDACRWMSPKTFNRVGEQSAVYHQPITEEERRAALQALLSCPVSAIHTQESPADILQVQATFPLPINEESLPGVYHCGYHSKKAFGAVPYFIRRSGGNILIDSPRYTEQLARQLDKLGGVQYMFLSHRDDVADHARWHKRYHCTRILHTIELQPTTADVEIKLEGTGPWDLGPEIDLIFTPGHTEGCVSLLYKPFKALFAGDHLAAHREGGLHNLRDYNWYSVRMQIDSTRLLLPLDFVWVLPGHGRRIKFTDVDAKNTALQKLIDEEEEALQPQH</sequence>
<gene>
    <name evidence="1" type="ORF">O6H91_24G004700</name>
</gene>
<name>A0ACC2A8E7_DIPCM</name>
<keyword evidence="2" id="KW-1185">Reference proteome</keyword>
<reference evidence="2" key="1">
    <citation type="journal article" date="2024" name="Proc. Natl. Acad. Sci. U.S.A.">
        <title>Extraordinary preservation of gene collinearity over three hundred million years revealed in homosporous lycophytes.</title>
        <authorList>
            <person name="Li C."/>
            <person name="Wickell D."/>
            <person name="Kuo L.Y."/>
            <person name="Chen X."/>
            <person name="Nie B."/>
            <person name="Liao X."/>
            <person name="Peng D."/>
            <person name="Ji J."/>
            <person name="Jenkins J."/>
            <person name="Williams M."/>
            <person name="Shu S."/>
            <person name="Plott C."/>
            <person name="Barry K."/>
            <person name="Rajasekar S."/>
            <person name="Grimwood J."/>
            <person name="Han X."/>
            <person name="Sun S."/>
            <person name="Hou Z."/>
            <person name="He W."/>
            <person name="Dai G."/>
            <person name="Sun C."/>
            <person name="Schmutz J."/>
            <person name="Leebens-Mack J.H."/>
            <person name="Li F.W."/>
            <person name="Wang L."/>
        </authorList>
    </citation>
    <scope>NUCLEOTIDE SEQUENCE [LARGE SCALE GENOMIC DNA]</scope>
    <source>
        <strain evidence="2">cv. PW_Plant_1</strain>
    </source>
</reference>
<dbReference type="Proteomes" id="UP001162992">
    <property type="component" value="Chromosome 24"/>
</dbReference>
<accession>A0ACC2A8E7</accession>
<evidence type="ECO:0000313" key="2">
    <source>
        <dbReference type="Proteomes" id="UP001162992"/>
    </source>
</evidence>
<comment type="caution">
    <text evidence="1">The sequence shown here is derived from an EMBL/GenBank/DDBJ whole genome shotgun (WGS) entry which is preliminary data.</text>
</comment>
<evidence type="ECO:0000313" key="1">
    <source>
        <dbReference type="EMBL" id="KAJ7513392.1"/>
    </source>
</evidence>
<organism evidence="1 2">
    <name type="scientific">Diphasiastrum complanatum</name>
    <name type="common">Issler's clubmoss</name>
    <name type="synonym">Lycopodium complanatum</name>
    <dbReference type="NCBI Taxonomy" id="34168"/>
    <lineage>
        <taxon>Eukaryota</taxon>
        <taxon>Viridiplantae</taxon>
        <taxon>Streptophyta</taxon>
        <taxon>Embryophyta</taxon>
        <taxon>Tracheophyta</taxon>
        <taxon>Lycopodiopsida</taxon>
        <taxon>Lycopodiales</taxon>
        <taxon>Lycopodiaceae</taxon>
        <taxon>Lycopodioideae</taxon>
        <taxon>Diphasiastrum</taxon>
    </lineage>
</organism>
<protein>
    <submittedName>
        <fullName evidence="1">Uncharacterized protein</fullName>
    </submittedName>
</protein>